<evidence type="ECO:0000313" key="1">
    <source>
        <dbReference type="EMBL" id="NEA23209.1"/>
    </source>
</evidence>
<comment type="caution">
    <text evidence="1">The sequence shown here is derived from an EMBL/GenBank/DDBJ whole genome shotgun (WGS) entry which is preliminary data.</text>
</comment>
<reference evidence="1 2" key="1">
    <citation type="submission" date="2020-01" db="EMBL/GenBank/DDBJ databases">
        <title>Insect and environment-associated Actinomycetes.</title>
        <authorList>
            <person name="Currrie C."/>
            <person name="Chevrette M."/>
            <person name="Carlson C."/>
            <person name="Stubbendieck R."/>
            <person name="Wendt-Pienkowski E."/>
        </authorList>
    </citation>
    <scope>NUCLEOTIDE SEQUENCE [LARGE SCALE GENOMIC DNA]</scope>
    <source>
        <strain evidence="1 2">SID10258</strain>
    </source>
</reference>
<dbReference type="EMBL" id="JAAGLI010000304">
    <property type="protein sequence ID" value="NEA23209.1"/>
    <property type="molecule type" value="Genomic_DNA"/>
</dbReference>
<dbReference type="RefSeq" id="WP_163055450.1">
    <property type="nucleotide sequence ID" value="NZ_JAAGLI010000304.1"/>
</dbReference>
<evidence type="ECO:0000313" key="2">
    <source>
        <dbReference type="Proteomes" id="UP000475532"/>
    </source>
</evidence>
<dbReference type="Proteomes" id="UP000475532">
    <property type="component" value="Unassembled WGS sequence"/>
</dbReference>
<gene>
    <name evidence="1" type="ORF">G3I70_11985</name>
</gene>
<accession>A0A6L9QCH9</accession>
<organism evidence="1 2">
    <name type="scientific">Actinomadura bangladeshensis</name>
    <dbReference type="NCBI Taxonomy" id="453573"/>
    <lineage>
        <taxon>Bacteria</taxon>
        <taxon>Bacillati</taxon>
        <taxon>Actinomycetota</taxon>
        <taxon>Actinomycetes</taxon>
        <taxon>Streptosporangiales</taxon>
        <taxon>Thermomonosporaceae</taxon>
        <taxon>Actinomadura</taxon>
    </lineage>
</organism>
<sequence>MSVDLIATIRNPVALAEVLEAERGVLKMLLATDSLPDLVVVEGREYERGVQVAPGHPMAAAELAAVMVGEAIPPGPDGLAGARFFELDVAGFEERTRIMLFDFHYDDGKHEGDWPVQALASPTRSCVGVVVAAGFALAAAIEGRGEFIDEIQMSQPPVDDPRRFIEQTRLREPGDDFAAQCERFMRQFPDLGGWPPDLRSTIW</sequence>
<protein>
    <submittedName>
        <fullName evidence="1">Uncharacterized protein</fullName>
    </submittedName>
</protein>
<name>A0A6L9QCH9_9ACTN</name>
<proteinExistence type="predicted"/>
<dbReference type="AlphaFoldDB" id="A0A6L9QCH9"/>